<dbReference type="Pfam" id="PF04435">
    <property type="entry name" value="SPK"/>
    <property type="match status" value="2"/>
</dbReference>
<gene>
    <name evidence="3" type="primary">Cnig_chr_X.g23998</name>
    <name evidence="3" type="ORF">B9Z55_023998</name>
</gene>
<organism evidence="3 4">
    <name type="scientific">Caenorhabditis nigoni</name>
    <dbReference type="NCBI Taxonomy" id="1611254"/>
    <lineage>
        <taxon>Eukaryota</taxon>
        <taxon>Metazoa</taxon>
        <taxon>Ecdysozoa</taxon>
        <taxon>Nematoda</taxon>
        <taxon>Chromadorea</taxon>
        <taxon>Rhabditida</taxon>
        <taxon>Rhabditina</taxon>
        <taxon>Rhabditomorpha</taxon>
        <taxon>Rhabditoidea</taxon>
        <taxon>Rhabditidae</taxon>
        <taxon>Peloderinae</taxon>
        <taxon>Caenorhabditis</taxon>
    </lineage>
</organism>
<name>A0A2G5SSP2_9PELO</name>
<accession>A0A2G5SSP2</accession>
<proteinExistence type="predicted"/>
<feature type="region of interest" description="Disordered" evidence="1">
    <location>
        <begin position="139"/>
        <end position="172"/>
    </location>
</feature>
<dbReference type="PANTHER" id="PTHR23362:SF0">
    <property type="entry name" value="CALPONIN-HOMOLOGY (CH) DOMAIN-CONTAINING PROTEIN-RELATED"/>
    <property type="match status" value="1"/>
</dbReference>
<dbReference type="InterPro" id="IPR006570">
    <property type="entry name" value="SPK_dom"/>
</dbReference>
<feature type="compositionally biased region" description="Polar residues" evidence="1">
    <location>
        <begin position="161"/>
        <end position="172"/>
    </location>
</feature>
<evidence type="ECO:0000313" key="4">
    <source>
        <dbReference type="Proteomes" id="UP000230233"/>
    </source>
</evidence>
<dbReference type="InterPro" id="IPR053315">
    <property type="entry name" value="Peptidase_C14A"/>
</dbReference>
<comment type="caution">
    <text evidence="3">The sequence shown here is derived from an EMBL/GenBank/DDBJ whole genome shotgun (WGS) entry which is preliminary data.</text>
</comment>
<dbReference type="SMART" id="SM00583">
    <property type="entry name" value="SPK"/>
    <property type="match status" value="1"/>
</dbReference>
<reference evidence="4" key="1">
    <citation type="submission" date="2017-10" db="EMBL/GenBank/DDBJ databases">
        <title>Rapid genome shrinkage in a self-fertile nematode reveals novel sperm competition proteins.</title>
        <authorList>
            <person name="Yin D."/>
            <person name="Schwarz E.M."/>
            <person name="Thomas C.G."/>
            <person name="Felde R.L."/>
            <person name="Korf I.F."/>
            <person name="Cutter A.D."/>
            <person name="Schartner C.M."/>
            <person name="Ralston E.J."/>
            <person name="Meyer B.J."/>
            <person name="Haag E.S."/>
        </authorList>
    </citation>
    <scope>NUCLEOTIDE SEQUENCE [LARGE SCALE GENOMIC DNA]</scope>
    <source>
        <strain evidence="4">JU1422</strain>
    </source>
</reference>
<feature type="domain" description="SPK" evidence="2">
    <location>
        <begin position="23"/>
        <end position="128"/>
    </location>
</feature>
<dbReference type="AlphaFoldDB" id="A0A2G5SSP2"/>
<protein>
    <recommendedName>
        <fullName evidence="2">SPK domain-containing protein</fullName>
    </recommendedName>
</protein>
<evidence type="ECO:0000256" key="1">
    <source>
        <dbReference type="SAM" id="MobiDB-lite"/>
    </source>
</evidence>
<keyword evidence="4" id="KW-1185">Reference proteome</keyword>
<dbReference type="Proteomes" id="UP000230233">
    <property type="component" value="Chromosome X"/>
</dbReference>
<sequence>MTAVMSDVIRFISDGIANCNKPEYLAKWAEKAMREFPSCGYALSSKRKIWRRHVRSMAQQLGRMLKEVEEFEGYSLMEKLQLAFTFSCPVSNEFVQKLRDAKFEIEQDERKRITRFCTEDERIVRFSDHKHGLKHFQGVQCPHNSQPRRVRNKRMSGKKGQGQQDVANGNPSSEVSAAFNVIRYISDKIGNYEKPESLSKWCREALKECSPQTLIRMRSSVRDKLGRIERLEGYSLMEKLQLVFMFSLPVSDEFVKLLKEAKFNIEQDEKKKNPSFFYRRWKHCSIL</sequence>
<dbReference type="PANTHER" id="PTHR23362">
    <property type="entry name" value="L-PLASTIN-RELATED"/>
    <property type="match status" value="1"/>
</dbReference>
<evidence type="ECO:0000313" key="3">
    <source>
        <dbReference type="EMBL" id="PIC17933.1"/>
    </source>
</evidence>
<feature type="compositionally biased region" description="Basic residues" evidence="1">
    <location>
        <begin position="146"/>
        <end position="157"/>
    </location>
</feature>
<dbReference type="EMBL" id="PDUG01000006">
    <property type="protein sequence ID" value="PIC17933.1"/>
    <property type="molecule type" value="Genomic_DNA"/>
</dbReference>
<evidence type="ECO:0000259" key="2">
    <source>
        <dbReference type="SMART" id="SM00583"/>
    </source>
</evidence>